<reference evidence="10 11" key="1">
    <citation type="journal article" date="2016" name="Genome Announc.">
        <title>Draft Whole-Genome Sequence of Trichoderma gamsii T6085, a Promising Biocontrol Agent of Fusarium Head Blight on Wheat.</title>
        <authorList>
            <person name="Baroncelli R."/>
            <person name="Zapparata A."/>
            <person name="Piaggeschi G."/>
            <person name="Sarrocco S."/>
            <person name="Vannacci G."/>
        </authorList>
    </citation>
    <scope>NUCLEOTIDE SEQUENCE [LARGE SCALE GENOMIC DNA]</scope>
    <source>
        <strain evidence="10 11">T6085</strain>
    </source>
</reference>
<evidence type="ECO:0000256" key="5">
    <source>
        <dbReference type="RuleBase" id="RU365011"/>
    </source>
</evidence>
<comment type="subcellular location">
    <subcellularLocation>
        <location evidence="5">Endoplasmic reticulum membrane</location>
    </subcellularLocation>
</comment>
<dbReference type="EC" id="3.1.-.-" evidence="5"/>
<evidence type="ECO:0000256" key="4">
    <source>
        <dbReference type="PROSITE-ProRule" id="PRU00221"/>
    </source>
</evidence>
<dbReference type="InterPro" id="IPR012908">
    <property type="entry name" value="PGAP1-ab_dom-like"/>
</dbReference>
<dbReference type="InterPro" id="IPR054471">
    <property type="entry name" value="GPIID_WHD"/>
</dbReference>
<evidence type="ECO:0000256" key="2">
    <source>
        <dbReference type="ARBA" id="ARBA00015856"/>
    </source>
</evidence>
<dbReference type="InterPro" id="IPR029058">
    <property type="entry name" value="AB_hydrolase_fold"/>
</dbReference>
<comment type="function">
    <text evidence="1 5">Involved in inositol deacylation of GPI-anchored proteins which plays important roles in the quality control and ER-associated degradation of GPI-anchored proteins.</text>
</comment>
<protein>
    <recommendedName>
        <fullName evidence="2 5">GPI inositol-deacylase</fullName>
        <ecNumber evidence="5">3.1.-.-</ecNumber>
    </recommendedName>
</protein>
<dbReference type="SUPFAM" id="SSF52540">
    <property type="entry name" value="P-loop containing nucleoside triphosphate hydrolases"/>
    <property type="match status" value="1"/>
</dbReference>
<dbReference type="SUPFAM" id="SSF53474">
    <property type="entry name" value="alpha/beta-Hydrolases"/>
    <property type="match status" value="1"/>
</dbReference>
<dbReference type="Pfam" id="PF07819">
    <property type="entry name" value="PGAP1"/>
    <property type="match status" value="1"/>
</dbReference>
<dbReference type="GeneID" id="29988646"/>
<dbReference type="Pfam" id="PF22939">
    <property type="entry name" value="WHD_GPIID"/>
    <property type="match status" value="1"/>
</dbReference>
<comment type="caution">
    <text evidence="10">The sequence shown here is derived from an EMBL/GenBank/DDBJ whole genome shotgun (WGS) entry which is preliminary data.</text>
</comment>
<dbReference type="InterPro" id="IPR027417">
    <property type="entry name" value="P-loop_NTPase"/>
</dbReference>
<keyword evidence="5" id="KW-0653">Protein transport</keyword>
<evidence type="ECO:0000256" key="6">
    <source>
        <dbReference type="SAM" id="MobiDB-lite"/>
    </source>
</evidence>
<feature type="region of interest" description="Disordered" evidence="6">
    <location>
        <begin position="1431"/>
        <end position="1450"/>
    </location>
</feature>
<dbReference type="PANTHER" id="PTHR10039:SF16">
    <property type="entry name" value="GPI INOSITOL-DEACYLASE"/>
    <property type="match status" value="1"/>
</dbReference>
<feature type="domain" description="GPI inositol-deacylase winged helix" evidence="8">
    <location>
        <begin position="615"/>
        <end position="697"/>
    </location>
</feature>
<dbReference type="PANTHER" id="PTHR10039">
    <property type="entry name" value="AMELOGENIN"/>
    <property type="match status" value="1"/>
</dbReference>
<dbReference type="RefSeq" id="XP_024405847.1">
    <property type="nucleotide sequence ID" value="XM_024549383.1"/>
</dbReference>
<dbReference type="Gene3D" id="3.40.50.300">
    <property type="entry name" value="P-loop containing nucleotide triphosphate hydrolases"/>
    <property type="match status" value="1"/>
</dbReference>
<dbReference type="InterPro" id="IPR001680">
    <property type="entry name" value="WD40_rpt"/>
</dbReference>
<dbReference type="Pfam" id="PF00400">
    <property type="entry name" value="WD40"/>
    <property type="match status" value="1"/>
</dbReference>
<keyword evidence="5" id="KW-0378">Hydrolase</keyword>
<sequence>MSLFPAAMKTLHARVAHTNTDTSEAEGQDTDSLGLHTLYDPTPNSTIADIIFIHGLGGHSRKTWSSSSTPRSFWPQDWLPNEPGFENVRIHSFGYKADWGKKWQQQSILSIHDFAESLIGGLRNHPSIRRDDTRIILVGHSMGGCVAKEAFIIARQHPSYKDLAGRIYGIFFLGTPHHGSDMAGILENMLIAVWGKKPFVTDLKAGSSALAMIRDRFRHVATDLALWTFYETLPTALGPMNRIVVEKGSAILGFDNERIEALNADHRHVCKFTSREDSNYRILRNALHTAIDEIQEKALDTAFLHLDTTDRDVEADARLESFFKLRDILEEDLTLQSELKMPESCEWLINKPQFLSWKAGDSAGIFWLTGRPATGKSILSSHVINHLNNMPVSCSYFFFKHSTANKSTLGDCFRSLAFQMAIQDSLVKEKLIELEHEGLAWDKADDTTIWTKLFVDRIFKLSFTKQHFWVIDGLDECANFNSLFTKRLLAKLPPKSKLRIFITSRNLDAIERGLASLGPQVSTYALSDSDTLSDIRLFLTAKLEELGRFETEDEVETMCNKMLKKSSGSFLWARLVLQELEGAWTEEAMEEILNEVPGELYELYSKMVQSIEMDKGKTVLAKKILTWVVLARRPLSLEELRCAVKLDLNQTIQNMRRAIPDICGQLVYVDAADKAHIIHATAREFLLDQDVCSELTVYKELGHTRIASILTRFLSGDCLKTQQMKSQRPVKLRSSNKIGTLASLDTSLLDYASMFFAEHIYRCSSEDDDLMDNLSTFLNGNILSWIEFIAKRGDLSTITRAAMNVREYLARRAKYVPPTDLSISIVGGWVTDLIRVAAKFHAQLLTYPHAIHRLIPPLCPSESMISRSVLKDLRTANMTVKGLPAGTWDDCLSRIDFQRGQTTAVSHSYTSFAVGLSTGKILLYNAGSVQLQLTMTHPERVKILQFSEDDNLLASCGAKHMVLWKPKSGSQIYAFPLASPPLSLAFLGVDEILCAFQSGTLTRWSLDTQQDDSNSDQINDIYANTQSITTQQAATCAAFLTTTDTTLIAVGYRKHPVFIWNVLEQQGLGHCVVDANNGIDCMVFNPNPDIVALIVSLNDGRLCVFNYFTMKQMFTIHKTYAQSVACSPDGHSLVTGGSHGTIEVFDFDHDYDGNIILVPIYRIDGLYDPIRSVAFSFDGLRFLDVHRQQCRVWEPAALVRTNNELESTSDAATLPVTAVGAINGSEDPEITSLLEITSDGRYAIGGNQRGEVSLFSVADGTEIGTLYHHARGVSVTKVALGESRNLIVSADESGRVLISEPPILLREATTLVPGQKMPTTRIILDRRFGGAVVRLLLNGAADRLLVTGHNVSQLWALPSGEILAGKQEAHLNGNMMDSNCSDDVRLPTASACAVFQHPINEAWFVTMSGNTARVYSWADYEELTSKDGILLQRPTSSGKPTSPRELKFSPKSERFPPQLLKVDCVFAAASYHVGCGLYVAGGCI</sequence>
<evidence type="ECO:0000256" key="1">
    <source>
        <dbReference type="ARBA" id="ARBA00003496"/>
    </source>
</evidence>
<dbReference type="InterPro" id="IPR036322">
    <property type="entry name" value="WD40_repeat_dom_sf"/>
</dbReference>
<evidence type="ECO:0000259" key="9">
    <source>
        <dbReference type="Pfam" id="PF24883"/>
    </source>
</evidence>
<evidence type="ECO:0000313" key="10">
    <source>
        <dbReference type="EMBL" id="PON26768.1"/>
    </source>
</evidence>
<evidence type="ECO:0000259" key="8">
    <source>
        <dbReference type="Pfam" id="PF22939"/>
    </source>
</evidence>
<dbReference type="Gene3D" id="3.40.50.1820">
    <property type="entry name" value="alpha/beta hydrolase"/>
    <property type="match status" value="1"/>
</dbReference>
<dbReference type="InterPro" id="IPR056884">
    <property type="entry name" value="NPHP3-like_N"/>
</dbReference>
<dbReference type="Pfam" id="PF24883">
    <property type="entry name" value="NPHP3_N"/>
    <property type="match status" value="1"/>
</dbReference>
<dbReference type="PROSITE" id="PS50082">
    <property type="entry name" value="WD_REPEATS_2"/>
    <property type="match status" value="1"/>
</dbReference>
<keyword evidence="11" id="KW-1185">Reference proteome</keyword>
<keyword evidence="4" id="KW-0853">WD repeat</keyword>
<dbReference type="Gene3D" id="2.130.10.10">
    <property type="entry name" value="YVTN repeat-like/Quinoprotein amine dehydrogenase"/>
    <property type="match status" value="2"/>
</dbReference>
<organism evidence="10 11">
    <name type="scientific">Trichoderma gamsii</name>
    <dbReference type="NCBI Taxonomy" id="398673"/>
    <lineage>
        <taxon>Eukaryota</taxon>
        <taxon>Fungi</taxon>
        <taxon>Dikarya</taxon>
        <taxon>Ascomycota</taxon>
        <taxon>Pezizomycotina</taxon>
        <taxon>Sordariomycetes</taxon>
        <taxon>Hypocreomycetidae</taxon>
        <taxon>Hypocreales</taxon>
        <taxon>Hypocreaceae</taxon>
        <taxon>Trichoderma</taxon>
    </lineage>
</organism>
<evidence type="ECO:0000313" key="11">
    <source>
        <dbReference type="Proteomes" id="UP000054821"/>
    </source>
</evidence>
<dbReference type="GO" id="GO:0005789">
    <property type="term" value="C:endoplasmic reticulum membrane"/>
    <property type="evidence" value="ECO:0007669"/>
    <property type="project" value="UniProtKB-SubCell"/>
</dbReference>
<dbReference type="InterPro" id="IPR015943">
    <property type="entry name" value="WD40/YVTN_repeat-like_dom_sf"/>
</dbReference>
<dbReference type="EMBL" id="JPDN02000012">
    <property type="protein sequence ID" value="PON26768.1"/>
    <property type="molecule type" value="Genomic_DNA"/>
</dbReference>
<dbReference type="SMART" id="SM00320">
    <property type="entry name" value="WD40"/>
    <property type="match status" value="5"/>
</dbReference>
<comment type="similarity">
    <text evidence="5">Belongs to the GPI inositol-deacylase family.</text>
</comment>
<proteinExistence type="inferred from homology"/>
<feature type="repeat" description="WD" evidence="4">
    <location>
        <begin position="1114"/>
        <end position="1148"/>
    </location>
</feature>
<dbReference type="GO" id="GO:0015031">
    <property type="term" value="P:protein transport"/>
    <property type="evidence" value="ECO:0007669"/>
    <property type="project" value="UniProtKB-KW"/>
</dbReference>
<dbReference type="GO" id="GO:0016788">
    <property type="term" value="F:hydrolase activity, acting on ester bonds"/>
    <property type="evidence" value="ECO:0007669"/>
    <property type="project" value="InterPro"/>
</dbReference>
<name>A0A2P4ZR47_9HYPO</name>
<keyword evidence="5" id="KW-0256">Endoplasmic reticulum</keyword>
<keyword evidence="5" id="KW-0472">Membrane</keyword>
<feature type="domain" description="Nephrocystin 3-like N-terminal" evidence="9">
    <location>
        <begin position="344"/>
        <end position="505"/>
    </location>
</feature>
<gene>
    <name evidence="10" type="ORF">TGAM01_v204269</name>
</gene>
<evidence type="ECO:0000259" key="7">
    <source>
        <dbReference type="Pfam" id="PF07819"/>
    </source>
</evidence>
<accession>A0A2P4ZR47</accession>
<evidence type="ECO:0000256" key="3">
    <source>
        <dbReference type="ARBA" id="ARBA00022737"/>
    </source>
</evidence>
<keyword evidence="3" id="KW-0677">Repeat</keyword>
<dbReference type="Proteomes" id="UP000054821">
    <property type="component" value="Unassembled WGS sequence"/>
</dbReference>
<feature type="domain" description="GPI inositol-deacylase PGAP1-like alpha/beta" evidence="7">
    <location>
        <begin position="50"/>
        <end position="182"/>
    </location>
</feature>
<keyword evidence="5" id="KW-0813">Transport</keyword>
<dbReference type="SUPFAM" id="SSF50978">
    <property type="entry name" value="WD40 repeat-like"/>
    <property type="match status" value="2"/>
</dbReference>